<evidence type="ECO:0000313" key="3">
    <source>
        <dbReference type="Proteomes" id="UP000653730"/>
    </source>
</evidence>
<keyword evidence="3" id="KW-1185">Reference proteome</keyword>
<dbReference type="AlphaFoldDB" id="A0A926Q1R0"/>
<dbReference type="EMBL" id="JACVDC010000016">
    <property type="protein sequence ID" value="MBC9795833.1"/>
    <property type="molecule type" value="Genomic_DNA"/>
</dbReference>
<sequence length="206" mass="21455">MIGDDGKTDGKIHIVIDRKQAKSIEKQTEAGNTAIDLSSVDKVTLNGGEETVGGVITSVDAQSKDTSKGAGDAGLHEEGGHTEIDANGKVTAVAWDSGAKKTGTNNASITLFNGVSKPNASELADYWHVHTSGEVKGTDPTTGQPTTTSAKRGTSPADVKYQKGMESAGYSATAIQVDTRGTDRVNFYTGSGSVTSIKYKAFKKLK</sequence>
<evidence type="ECO:0000313" key="2">
    <source>
        <dbReference type="EMBL" id="MBC9795833.1"/>
    </source>
</evidence>
<dbReference type="RefSeq" id="WP_187964983.1">
    <property type="nucleotide sequence ID" value="NZ_JACVDC010000016.1"/>
</dbReference>
<protein>
    <submittedName>
        <fullName evidence="2">Uncharacterized protein</fullName>
    </submittedName>
</protein>
<accession>A0A926Q1R0</accession>
<feature type="region of interest" description="Disordered" evidence="1">
    <location>
        <begin position="132"/>
        <end position="156"/>
    </location>
</feature>
<proteinExistence type="predicted"/>
<feature type="region of interest" description="Disordered" evidence="1">
    <location>
        <begin position="58"/>
        <end position="83"/>
    </location>
</feature>
<feature type="compositionally biased region" description="Low complexity" evidence="1">
    <location>
        <begin position="138"/>
        <end position="148"/>
    </location>
</feature>
<organism evidence="2 3">
    <name type="scientific">Sinomicrobium weinanense</name>
    <dbReference type="NCBI Taxonomy" id="2842200"/>
    <lineage>
        <taxon>Bacteria</taxon>
        <taxon>Pseudomonadati</taxon>
        <taxon>Bacteroidota</taxon>
        <taxon>Flavobacteriia</taxon>
        <taxon>Flavobacteriales</taxon>
        <taxon>Flavobacteriaceae</taxon>
        <taxon>Sinomicrobium</taxon>
    </lineage>
</organism>
<evidence type="ECO:0000256" key="1">
    <source>
        <dbReference type="SAM" id="MobiDB-lite"/>
    </source>
</evidence>
<name>A0A926Q1R0_9FLAO</name>
<gene>
    <name evidence="2" type="ORF">IBL28_07640</name>
</gene>
<feature type="compositionally biased region" description="Basic and acidic residues" evidence="1">
    <location>
        <begin position="74"/>
        <end position="83"/>
    </location>
</feature>
<reference evidence="2 3" key="1">
    <citation type="submission" date="2020-09" db="EMBL/GenBank/DDBJ databases">
        <title>Sinomicrobium weinanense sp. nov., a halophilic bacteria isolated from saline-alkali soil.</title>
        <authorList>
            <person name="Wu P."/>
            <person name="Ren H."/>
            <person name="Mei Y."/>
            <person name="Liang Y."/>
            <person name="Chen Z."/>
        </authorList>
    </citation>
    <scope>NUCLEOTIDE SEQUENCE [LARGE SCALE GENOMIC DNA]</scope>
    <source>
        <strain evidence="2 3">FJxs</strain>
    </source>
</reference>
<dbReference type="Proteomes" id="UP000653730">
    <property type="component" value="Unassembled WGS sequence"/>
</dbReference>
<comment type="caution">
    <text evidence="2">The sequence shown here is derived from an EMBL/GenBank/DDBJ whole genome shotgun (WGS) entry which is preliminary data.</text>
</comment>